<dbReference type="SUPFAM" id="SSF52440">
    <property type="entry name" value="PreATP-grasp domain"/>
    <property type="match status" value="1"/>
</dbReference>
<dbReference type="Gene3D" id="3.40.50.20">
    <property type="match status" value="1"/>
</dbReference>
<gene>
    <name evidence="1" type="ORF">COU93_03695</name>
</gene>
<organism evidence="1 2">
    <name type="scientific">Candidatus Shapirobacteria bacterium CG10_big_fil_rev_8_21_14_0_10_36_6</name>
    <dbReference type="NCBI Taxonomy" id="1974886"/>
    <lineage>
        <taxon>Bacteria</taxon>
        <taxon>Candidatus Shapironibacteriota</taxon>
    </lineage>
</organism>
<evidence type="ECO:0008006" key="3">
    <source>
        <dbReference type="Google" id="ProtNLM"/>
    </source>
</evidence>
<dbReference type="InterPro" id="IPR016185">
    <property type="entry name" value="PreATP-grasp_dom_sf"/>
</dbReference>
<protein>
    <recommendedName>
        <fullName evidence="3">D-alanine--D-alanine ligase</fullName>
    </recommendedName>
</protein>
<dbReference type="AlphaFoldDB" id="A0A2M8L0Z6"/>
<name>A0A2M8L0Z6_9BACT</name>
<proteinExistence type="predicted"/>
<dbReference type="EMBL" id="PFEI01000202">
    <property type="protein sequence ID" value="PJE66557.1"/>
    <property type="molecule type" value="Genomic_DNA"/>
</dbReference>
<accession>A0A2M8L0Z6</accession>
<dbReference type="Proteomes" id="UP000229766">
    <property type="component" value="Unassembled WGS sequence"/>
</dbReference>
<evidence type="ECO:0000313" key="1">
    <source>
        <dbReference type="EMBL" id="PJE66557.1"/>
    </source>
</evidence>
<comment type="caution">
    <text evidence="1">The sequence shown here is derived from an EMBL/GenBank/DDBJ whole genome shotgun (WGS) entry which is preliminary data.</text>
</comment>
<evidence type="ECO:0000313" key="2">
    <source>
        <dbReference type="Proteomes" id="UP000229766"/>
    </source>
</evidence>
<sequence length="129" mass="14458">MNTILPKRIAVLYADAKHEYFPSEQVYISEVEAKDRTAIVASRLQKMGIDATTFPGNAQLTDNLKKYKPDFVINCVDSVYGQEYLCATIPATLELLQIPYTGTGVMGMTINTNKFFTKNILEQWGITTP</sequence>
<reference evidence="2" key="1">
    <citation type="submission" date="2017-09" db="EMBL/GenBank/DDBJ databases">
        <title>Depth-based differentiation of microbial function through sediment-hosted aquifers and enrichment of novel symbionts in the deep terrestrial subsurface.</title>
        <authorList>
            <person name="Probst A.J."/>
            <person name="Ladd B."/>
            <person name="Jarett J.K."/>
            <person name="Geller-Mcgrath D.E."/>
            <person name="Sieber C.M.K."/>
            <person name="Emerson J.B."/>
            <person name="Anantharaman K."/>
            <person name="Thomas B.C."/>
            <person name="Malmstrom R."/>
            <person name="Stieglmeier M."/>
            <person name="Klingl A."/>
            <person name="Woyke T."/>
            <person name="Ryan C.M."/>
            <person name="Banfield J.F."/>
        </authorList>
    </citation>
    <scope>NUCLEOTIDE SEQUENCE [LARGE SCALE GENOMIC DNA]</scope>
</reference>
<feature type="non-terminal residue" evidence="1">
    <location>
        <position position="129"/>
    </location>
</feature>